<evidence type="ECO:0000256" key="1">
    <source>
        <dbReference type="SAM" id="MobiDB-lite"/>
    </source>
</evidence>
<feature type="compositionally biased region" description="Basic and acidic residues" evidence="1">
    <location>
        <begin position="129"/>
        <end position="138"/>
    </location>
</feature>
<reference evidence="2" key="1">
    <citation type="journal article" date="2023" name="Nat. Commun.">
        <title>Diploid and tetraploid genomes of Acorus and the evolution of monocots.</title>
        <authorList>
            <person name="Ma L."/>
            <person name="Liu K.W."/>
            <person name="Li Z."/>
            <person name="Hsiao Y.Y."/>
            <person name="Qi Y."/>
            <person name="Fu T."/>
            <person name="Tang G.D."/>
            <person name="Zhang D."/>
            <person name="Sun W.H."/>
            <person name="Liu D.K."/>
            <person name="Li Y."/>
            <person name="Chen G.Z."/>
            <person name="Liu X.D."/>
            <person name="Liao X.Y."/>
            <person name="Jiang Y.T."/>
            <person name="Yu X."/>
            <person name="Hao Y."/>
            <person name="Huang J."/>
            <person name="Zhao X.W."/>
            <person name="Ke S."/>
            <person name="Chen Y.Y."/>
            <person name="Wu W.L."/>
            <person name="Hsu J.L."/>
            <person name="Lin Y.F."/>
            <person name="Huang M.D."/>
            <person name="Li C.Y."/>
            <person name="Huang L."/>
            <person name="Wang Z.W."/>
            <person name="Zhao X."/>
            <person name="Zhong W.Y."/>
            <person name="Peng D.H."/>
            <person name="Ahmad S."/>
            <person name="Lan S."/>
            <person name="Zhang J.S."/>
            <person name="Tsai W.C."/>
            <person name="Van de Peer Y."/>
            <person name="Liu Z.J."/>
        </authorList>
    </citation>
    <scope>NUCLEOTIDE SEQUENCE</scope>
    <source>
        <strain evidence="2">SCP</strain>
    </source>
</reference>
<evidence type="ECO:0000313" key="2">
    <source>
        <dbReference type="EMBL" id="KAK1258655.1"/>
    </source>
</evidence>
<feature type="region of interest" description="Disordered" evidence="1">
    <location>
        <begin position="108"/>
        <end position="148"/>
    </location>
</feature>
<reference evidence="2" key="2">
    <citation type="submission" date="2023-06" db="EMBL/GenBank/DDBJ databases">
        <authorList>
            <person name="Ma L."/>
            <person name="Liu K.-W."/>
            <person name="Li Z."/>
            <person name="Hsiao Y.-Y."/>
            <person name="Qi Y."/>
            <person name="Fu T."/>
            <person name="Tang G."/>
            <person name="Zhang D."/>
            <person name="Sun W.-H."/>
            <person name="Liu D.-K."/>
            <person name="Li Y."/>
            <person name="Chen G.-Z."/>
            <person name="Liu X.-D."/>
            <person name="Liao X.-Y."/>
            <person name="Jiang Y.-T."/>
            <person name="Yu X."/>
            <person name="Hao Y."/>
            <person name="Huang J."/>
            <person name="Zhao X.-W."/>
            <person name="Ke S."/>
            <person name="Chen Y.-Y."/>
            <person name="Wu W.-L."/>
            <person name="Hsu J.-L."/>
            <person name="Lin Y.-F."/>
            <person name="Huang M.-D."/>
            <person name="Li C.-Y."/>
            <person name="Huang L."/>
            <person name="Wang Z.-W."/>
            <person name="Zhao X."/>
            <person name="Zhong W.-Y."/>
            <person name="Peng D.-H."/>
            <person name="Ahmad S."/>
            <person name="Lan S."/>
            <person name="Zhang J.-S."/>
            <person name="Tsai W.-C."/>
            <person name="Van De Peer Y."/>
            <person name="Liu Z.-J."/>
        </authorList>
    </citation>
    <scope>NUCLEOTIDE SEQUENCE</scope>
    <source>
        <strain evidence="2">SCP</strain>
        <tissue evidence="2">Leaves</tissue>
    </source>
</reference>
<accession>A0AAV9A3F9</accession>
<dbReference type="AlphaFoldDB" id="A0AAV9A3F9"/>
<dbReference type="EMBL" id="JAUJYN010000014">
    <property type="protein sequence ID" value="KAK1258655.1"/>
    <property type="molecule type" value="Genomic_DNA"/>
</dbReference>
<keyword evidence="3" id="KW-1185">Reference proteome</keyword>
<proteinExistence type="predicted"/>
<gene>
    <name evidence="2" type="ORF">QJS04_geneDACA017813</name>
</gene>
<name>A0AAV9A3F9_ACOGR</name>
<dbReference type="Proteomes" id="UP001179952">
    <property type="component" value="Unassembled WGS sequence"/>
</dbReference>
<feature type="compositionally biased region" description="Acidic residues" evidence="1">
    <location>
        <begin position="139"/>
        <end position="148"/>
    </location>
</feature>
<comment type="caution">
    <text evidence="2">The sequence shown here is derived from an EMBL/GenBank/DDBJ whole genome shotgun (WGS) entry which is preliminary data.</text>
</comment>
<evidence type="ECO:0000313" key="3">
    <source>
        <dbReference type="Proteomes" id="UP001179952"/>
    </source>
</evidence>
<protein>
    <submittedName>
        <fullName evidence="2">Uncharacterized protein</fullName>
    </submittedName>
</protein>
<sequence length="148" mass="16323">MRKLSLRRRRQNTWKAVGKHTLTPLTIHFRRSNSTVSLGMVLHLRQEPHPNYVALFVDDHPRVRQGDVVDPVNLFEDVFGLAMRVPAEALLDGVGNPLDRRLAVAQMRDASTSTGVGVVDGSNGGSGDEGDRAEASKEETDEGDENCY</sequence>
<organism evidence="2 3">
    <name type="scientific">Acorus gramineus</name>
    <name type="common">Dwarf sweet flag</name>
    <dbReference type="NCBI Taxonomy" id="55184"/>
    <lineage>
        <taxon>Eukaryota</taxon>
        <taxon>Viridiplantae</taxon>
        <taxon>Streptophyta</taxon>
        <taxon>Embryophyta</taxon>
        <taxon>Tracheophyta</taxon>
        <taxon>Spermatophyta</taxon>
        <taxon>Magnoliopsida</taxon>
        <taxon>Liliopsida</taxon>
        <taxon>Acoraceae</taxon>
        <taxon>Acorus</taxon>
    </lineage>
</organism>